<organism evidence="2 3">
    <name type="scientific">Suillus plorans</name>
    <dbReference type="NCBI Taxonomy" id="116603"/>
    <lineage>
        <taxon>Eukaryota</taxon>
        <taxon>Fungi</taxon>
        <taxon>Dikarya</taxon>
        <taxon>Basidiomycota</taxon>
        <taxon>Agaricomycotina</taxon>
        <taxon>Agaricomycetes</taxon>
        <taxon>Agaricomycetidae</taxon>
        <taxon>Boletales</taxon>
        <taxon>Suillineae</taxon>
        <taxon>Suillaceae</taxon>
        <taxon>Suillus</taxon>
    </lineage>
</organism>
<comment type="caution">
    <text evidence="2">The sequence shown here is derived from an EMBL/GenBank/DDBJ whole genome shotgun (WGS) entry which is preliminary data.</text>
</comment>
<keyword evidence="1" id="KW-0732">Signal</keyword>
<name>A0A9P7AKC8_9AGAM</name>
<evidence type="ECO:0000256" key="1">
    <source>
        <dbReference type="SAM" id="SignalP"/>
    </source>
</evidence>
<evidence type="ECO:0000313" key="3">
    <source>
        <dbReference type="Proteomes" id="UP000719766"/>
    </source>
</evidence>
<protein>
    <submittedName>
        <fullName evidence="2">Uncharacterized protein</fullName>
    </submittedName>
</protein>
<dbReference type="Proteomes" id="UP000719766">
    <property type="component" value="Unassembled WGS sequence"/>
</dbReference>
<reference evidence="2" key="1">
    <citation type="journal article" date="2020" name="New Phytol.">
        <title>Comparative genomics reveals dynamic genome evolution in host specialist ectomycorrhizal fungi.</title>
        <authorList>
            <person name="Lofgren L.A."/>
            <person name="Nguyen N.H."/>
            <person name="Vilgalys R."/>
            <person name="Ruytinx J."/>
            <person name="Liao H.L."/>
            <person name="Branco S."/>
            <person name="Kuo A."/>
            <person name="LaButti K."/>
            <person name="Lipzen A."/>
            <person name="Andreopoulos W."/>
            <person name="Pangilinan J."/>
            <person name="Riley R."/>
            <person name="Hundley H."/>
            <person name="Na H."/>
            <person name="Barry K."/>
            <person name="Grigoriev I.V."/>
            <person name="Stajich J.E."/>
            <person name="Kennedy P.G."/>
        </authorList>
    </citation>
    <scope>NUCLEOTIDE SEQUENCE</scope>
    <source>
        <strain evidence="2">S12</strain>
    </source>
</reference>
<feature type="signal peptide" evidence="1">
    <location>
        <begin position="1"/>
        <end position="25"/>
    </location>
</feature>
<dbReference type="AlphaFoldDB" id="A0A9P7AKC8"/>
<dbReference type="GeneID" id="64603147"/>
<accession>A0A9P7AKC8</accession>
<dbReference type="RefSeq" id="XP_041158120.1">
    <property type="nucleotide sequence ID" value="XM_041309383.1"/>
</dbReference>
<dbReference type="EMBL" id="JABBWE010000044">
    <property type="protein sequence ID" value="KAG1791235.1"/>
    <property type="molecule type" value="Genomic_DNA"/>
</dbReference>
<dbReference type="PROSITE" id="PS51257">
    <property type="entry name" value="PROKAR_LIPOPROTEIN"/>
    <property type="match status" value="1"/>
</dbReference>
<dbReference type="OrthoDB" id="2612915at2759"/>
<proteinExistence type="predicted"/>
<keyword evidence="3" id="KW-1185">Reference proteome</keyword>
<gene>
    <name evidence="2" type="ORF">HD556DRAFT_1528573</name>
</gene>
<evidence type="ECO:0000313" key="2">
    <source>
        <dbReference type="EMBL" id="KAG1791235.1"/>
    </source>
</evidence>
<feature type="chain" id="PRO_5040486044" evidence="1">
    <location>
        <begin position="26"/>
        <end position="135"/>
    </location>
</feature>
<sequence length="135" mass="14226">MTASTKGAILTVTISALVSCAKVSASNSNLTVSPEAYANPLMYNVVGPNYTVWRTLSTVGFNPTNTAPPFIQVFDPSFLNDTGSSTTIRSIASNLSFAFAHEAPICIPDLNAGFLTSNYSGALGYNGWYKNSISA</sequence>